<sequence length="64" mass="7545">MLSEIPTFFETRFEAVHPVSSLEDCYKLKFGKEKQVADSQIRSPNVEWESFFQMDGRLWESAIQ</sequence>
<accession>A0A5B0MPG6</accession>
<name>A0A5B0MPG6_PUCGR</name>
<organism evidence="1 2">
    <name type="scientific">Puccinia graminis f. sp. tritici</name>
    <dbReference type="NCBI Taxonomy" id="56615"/>
    <lineage>
        <taxon>Eukaryota</taxon>
        <taxon>Fungi</taxon>
        <taxon>Dikarya</taxon>
        <taxon>Basidiomycota</taxon>
        <taxon>Pucciniomycotina</taxon>
        <taxon>Pucciniomycetes</taxon>
        <taxon>Pucciniales</taxon>
        <taxon>Pucciniaceae</taxon>
        <taxon>Puccinia</taxon>
    </lineage>
</organism>
<reference evidence="1 2" key="1">
    <citation type="submission" date="2019-05" db="EMBL/GenBank/DDBJ databases">
        <title>Emergence of the Ug99 lineage of the wheat stem rust pathogen through somatic hybridization.</title>
        <authorList>
            <person name="Li F."/>
            <person name="Upadhyaya N.M."/>
            <person name="Sperschneider J."/>
            <person name="Matny O."/>
            <person name="Nguyen-Phuc H."/>
            <person name="Mago R."/>
            <person name="Raley C."/>
            <person name="Miller M.E."/>
            <person name="Silverstein K.A.T."/>
            <person name="Henningsen E."/>
            <person name="Hirsch C.D."/>
            <person name="Visser B."/>
            <person name="Pretorius Z.A."/>
            <person name="Steffenson B.J."/>
            <person name="Schwessinger B."/>
            <person name="Dodds P.N."/>
            <person name="Figueroa M."/>
        </authorList>
    </citation>
    <scope>NUCLEOTIDE SEQUENCE [LARGE SCALE GENOMIC DNA]</scope>
    <source>
        <strain evidence="1">21-0</strain>
    </source>
</reference>
<evidence type="ECO:0000313" key="2">
    <source>
        <dbReference type="Proteomes" id="UP000324748"/>
    </source>
</evidence>
<dbReference type="Proteomes" id="UP000324748">
    <property type="component" value="Unassembled WGS sequence"/>
</dbReference>
<protein>
    <submittedName>
        <fullName evidence="1">Uncharacterized protein</fullName>
    </submittedName>
</protein>
<keyword evidence="2" id="KW-1185">Reference proteome</keyword>
<proteinExistence type="predicted"/>
<dbReference type="EMBL" id="VSWC01000144">
    <property type="protein sequence ID" value="KAA1078392.1"/>
    <property type="molecule type" value="Genomic_DNA"/>
</dbReference>
<dbReference type="AlphaFoldDB" id="A0A5B0MPG6"/>
<comment type="caution">
    <text evidence="1">The sequence shown here is derived from an EMBL/GenBank/DDBJ whole genome shotgun (WGS) entry which is preliminary data.</text>
</comment>
<evidence type="ECO:0000313" key="1">
    <source>
        <dbReference type="EMBL" id="KAA1078392.1"/>
    </source>
</evidence>
<gene>
    <name evidence="1" type="ORF">PGT21_034496</name>
</gene>